<dbReference type="Gene3D" id="3.30.70.270">
    <property type="match status" value="1"/>
</dbReference>
<dbReference type="Proteomes" id="UP001316189">
    <property type="component" value="Chromosome"/>
</dbReference>
<keyword evidence="1" id="KW-1133">Transmembrane helix</keyword>
<dbReference type="NCBIfam" id="TIGR00254">
    <property type="entry name" value="GGDEF"/>
    <property type="match status" value="1"/>
</dbReference>
<feature type="transmembrane region" description="Helical" evidence="1">
    <location>
        <begin position="100"/>
        <end position="117"/>
    </location>
</feature>
<feature type="transmembrane region" description="Helical" evidence="1">
    <location>
        <begin position="41"/>
        <end position="62"/>
    </location>
</feature>
<proteinExistence type="predicted"/>
<protein>
    <submittedName>
        <fullName evidence="4">EAL domain-containing protein</fullName>
    </submittedName>
</protein>
<dbReference type="SMART" id="SM00267">
    <property type="entry name" value="GGDEF"/>
    <property type="match status" value="1"/>
</dbReference>
<dbReference type="PROSITE" id="PS50887">
    <property type="entry name" value="GGDEF"/>
    <property type="match status" value="1"/>
</dbReference>
<dbReference type="InterPro" id="IPR035919">
    <property type="entry name" value="EAL_sf"/>
</dbReference>
<dbReference type="InterPro" id="IPR029787">
    <property type="entry name" value="Nucleotide_cyclase"/>
</dbReference>
<dbReference type="InterPro" id="IPR000160">
    <property type="entry name" value="GGDEF_dom"/>
</dbReference>
<feature type="domain" description="GGDEF" evidence="3">
    <location>
        <begin position="348"/>
        <end position="478"/>
    </location>
</feature>
<feature type="transmembrane region" description="Helical" evidence="1">
    <location>
        <begin position="162"/>
        <end position="183"/>
    </location>
</feature>
<dbReference type="SUPFAM" id="SSF55073">
    <property type="entry name" value="Nucleotide cyclase"/>
    <property type="match status" value="1"/>
</dbReference>
<evidence type="ECO:0000313" key="5">
    <source>
        <dbReference type="Proteomes" id="UP001316189"/>
    </source>
</evidence>
<evidence type="ECO:0000256" key="1">
    <source>
        <dbReference type="SAM" id="Phobius"/>
    </source>
</evidence>
<dbReference type="InterPro" id="IPR043128">
    <property type="entry name" value="Rev_trsase/Diguanyl_cyclase"/>
</dbReference>
<feature type="transmembrane region" description="Helical" evidence="1">
    <location>
        <begin position="137"/>
        <end position="155"/>
    </location>
</feature>
<dbReference type="InterPro" id="IPR050706">
    <property type="entry name" value="Cyclic-di-GMP_PDE-like"/>
</dbReference>
<dbReference type="Pfam" id="PF00990">
    <property type="entry name" value="GGDEF"/>
    <property type="match status" value="1"/>
</dbReference>
<reference evidence="4 5" key="1">
    <citation type="submission" date="2022-07" db="EMBL/GenBank/DDBJ databases">
        <title>Novel species in genus cellulomonas.</title>
        <authorList>
            <person name="Ye L."/>
        </authorList>
    </citation>
    <scope>NUCLEOTIDE SEQUENCE [LARGE SCALE GENOMIC DNA]</scope>
    <source>
        <strain evidence="5">zg-Y338</strain>
    </source>
</reference>
<dbReference type="RefSeq" id="WP_227569093.1">
    <property type="nucleotide sequence ID" value="NZ_CP101988.1"/>
</dbReference>
<dbReference type="InterPro" id="IPR001633">
    <property type="entry name" value="EAL_dom"/>
</dbReference>
<keyword evidence="1" id="KW-0472">Membrane</keyword>
<dbReference type="CDD" id="cd01948">
    <property type="entry name" value="EAL"/>
    <property type="match status" value="1"/>
</dbReference>
<evidence type="ECO:0000259" key="3">
    <source>
        <dbReference type="PROSITE" id="PS50887"/>
    </source>
</evidence>
<keyword evidence="5" id="KW-1185">Reference proteome</keyword>
<dbReference type="PROSITE" id="PS50883">
    <property type="entry name" value="EAL"/>
    <property type="match status" value="1"/>
</dbReference>
<dbReference type="SUPFAM" id="SSF141868">
    <property type="entry name" value="EAL domain-like"/>
    <property type="match status" value="1"/>
</dbReference>
<sequence>MGISAPTWAALVQFSAAGLVGGFCVLHWVWWRGQLRRAGAAWTLVWSAALALLFLANGLLAVLPAGEVLPFVRAQLLAAAVVLALPATRAYASGPPVRHYVIAACVLYALRAGLWVSTDLVVTHDGASPVPGPLDTVTFLVPVTLVGVYVVVAVGKARLTPVGAALLAVSSLSTAVLVLSFLVTDPSLRETLTSTWAIPLCIGLEALALHRLRRAQWEADRQNSMRDAVARISNAAWFLKDPEALLLRAREEARQVLGDPTIEGSLRNLPRGRFVTELFPDEGRSLDARERAFLMDLAQIVSAHAERTELAHQLARAAFTDSLTALPNRHALDEHLAGALDQAEVERTRVAVVYCDLDHFKQANDHHGHAWGDALLVQVADHLRSQVPAGSNVARLGGDEFVAVISRAPSDDALRELGLRLRNGFTGPGATTNAPRLTVGIAAWEPGEPRDAEALLRHADTAMLEAKRTRVGVLLFDRPLRRRVQSETRLRRALDAGIADKEFATHFQPIVDARTLEVVELEALARWSHRGTMLQPAEWLPLAEESGLIIPIGEALMASARSGYDRFQLPIAVNVAARQISEPDFLAQVGRAWGDSDWVRLTIEVTESALLADDAAATLKLEALRERGVRIALDDFGTGYSSLSRLATLPVDILKIDQSFVREIGTQRGLAVLRAIVGLAEAHELEVIAEGVEQASQLTALVELGVSRVQGNLLGRAAPGLPVRGPRPRRHGALGAH</sequence>
<feature type="domain" description="EAL" evidence="2">
    <location>
        <begin position="483"/>
        <end position="731"/>
    </location>
</feature>
<dbReference type="Gene3D" id="3.20.20.450">
    <property type="entry name" value="EAL domain"/>
    <property type="match status" value="1"/>
</dbReference>
<dbReference type="PANTHER" id="PTHR33121:SF70">
    <property type="entry name" value="SIGNALING PROTEIN YKOW"/>
    <property type="match status" value="1"/>
</dbReference>
<dbReference type="SMART" id="SM00052">
    <property type="entry name" value="EAL"/>
    <property type="match status" value="1"/>
</dbReference>
<gene>
    <name evidence="4" type="ORF">NP064_07975</name>
</gene>
<dbReference type="PANTHER" id="PTHR33121">
    <property type="entry name" value="CYCLIC DI-GMP PHOSPHODIESTERASE PDEF"/>
    <property type="match status" value="1"/>
</dbReference>
<keyword evidence="1" id="KW-0812">Transmembrane</keyword>
<feature type="transmembrane region" description="Helical" evidence="1">
    <location>
        <begin position="6"/>
        <end position="29"/>
    </location>
</feature>
<organism evidence="4 5">
    <name type="scientific">Cellulomonas chengniuliangii</name>
    <dbReference type="NCBI Taxonomy" id="2968084"/>
    <lineage>
        <taxon>Bacteria</taxon>
        <taxon>Bacillati</taxon>
        <taxon>Actinomycetota</taxon>
        <taxon>Actinomycetes</taxon>
        <taxon>Micrococcales</taxon>
        <taxon>Cellulomonadaceae</taxon>
        <taxon>Cellulomonas</taxon>
    </lineage>
</organism>
<accession>A0ABY5L430</accession>
<evidence type="ECO:0000259" key="2">
    <source>
        <dbReference type="PROSITE" id="PS50883"/>
    </source>
</evidence>
<name>A0ABY5L430_9CELL</name>
<dbReference type="Pfam" id="PF00563">
    <property type="entry name" value="EAL"/>
    <property type="match status" value="1"/>
</dbReference>
<dbReference type="CDD" id="cd01949">
    <property type="entry name" value="GGDEF"/>
    <property type="match status" value="1"/>
</dbReference>
<feature type="transmembrane region" description="Helical" evidence="1">
    <location>
        <begin position="68"/>
        <end position="88"/>
    </location>
</feature>
<evidence type="ECO:0000313" key="4">
    <source>
        <dbReference type="EMBL" id="UUI76798.1"/>
    </source>
</evidence>
<dbReference type="EMBL" id="CP101988">
    <property type="protein sequence ID" value="UUI76798.1"/>
    <property type="molecule type" value="Genomic_DNA"/>
</dbReference>